<reference evidence="2 3" key="1">
    <citation type="journal article" date="2023" name="Elife">
        <title>Identification of key yeast species and microbe-microbe interactions impacting larval growth of Drosophila in the wild.</title>
        <authorList>
            <person name="Mure A."/>
            <person name="Sugiura Y."/>
            <person name="Maeda R."/>
            <person name="Honda K."/>
            <person name="Sakurai N."/>
            <person name="Takahashi Y."/>
            <person name="Watada M."/>
            <person name="Katoh T."/>
            <person name="Gotoh A."/>
            <person name="Gotoh Y."/>
            <person name="Taniguchi I."/>
            <person name="Nakamura K."/>
            <person name="Hayashi T."/>
            <person name="Katayama T."/>
            <person name="Uemura T."/>
            <person name="Hattori Y."/>
        </authorList>
    </citation>
    <scope>NUCLEOTIDE SEQUENCE [LARGE SCALE GENOMIC DNA]</scope>
    <source>
        <strain evidence="2 3">SC-9</strain>
    </source>
</reference>
<dbReference type="PANTHER" id="PTHR28031">
    <property type="entry name" value="PROLINE-RICH PROTEIN HUA1"/>
    <property type="match status" value="1"/>
</dbReference>
<gene>
    <name evidence="2" type="ORF">DASC09_010930</name>
</gene>
<evidence type="ECO:0000256" key="1">
    <source>
        <dbReference type="SAM" id="MobiDB-lite"/>
    </source>
</evidence>
<accession>A0AAV5QG16</accession>
<evidence type="ECO:0000313" key="2">
    <source>
        <dbReference type="EMBL" id="GMM33768.1"/>
    </source>
</evidence>
<organism evidence="2 3">
    <name type="scientific">Saccharomycopsis crataegensis</name>
    <dbReference type="NCBI Taxonomy" id="43959"/>
    <lineage>
        <taxon>Eukaryota</taxon>
        <taxon>Fungi</taxon>
        <taxon>Dikarya</taxon>
        <taxon>Ascomycota</taxon>
        <taxon>Saccharomycotina</taxon>
        <taxon>Saccharomycetes</taxon>
        <taxon>Saccharomycopsidaceae</taxon>
        <taxon>Saccharomycopsis</taxon>
    </lineage>
</organism>
<name>A0AAV5QG16_9ASCO</name>
<feature type="compositionally biased region" description="Low complexity" evidence="1">
    <location>
        <begin position="1"/>
        <end position="20"/>
    </location>
</feature>
<dbReference type="AlphaFoldDB" id="A0AAV5QG16"/>
<feature type="compositionally biased region" description="Low complexity" evidence="1">
    <location>
        <begin position="96"/>
        <end position="117"/>
    </location>
</feature>
<comment type="caution">
    <text evidence="2">The sequence shown here is derived from an EMBL/GenBank/DDBJ whole genome shotgun (WGS) entry which is preliminary data.</text>
</comment>
<dbReference type="GeneID" id="90071747"/>
<dbReference type="RefSeq" id="XP_064850768.1">
    <property type="nucleotide sequence ID" value="XM_064994696.1"/>
</dbReference>
<dbReference type="GO" id="GO:0005737">
    <property type="term" value="C:cytoplasm"/>
    <property type="evidence" value="ECO:0007669"/>
    <property type="project" value="TreeGrafter"/>
</dbReference>
<sequence length="234" mass="25724">MGQKNSNSNTTSSNTTSSNTLSVNGHDIPIYENEHHEPSDLPPSYNEAIHTPLSQQEQLLESNQLPHRQPHPHRTHQHQSISTLNLGHASAQYGQSNNRYSSSASSLGSPYPGSFFPGSPPPQQNVTNAITPQTPWIYPLGFQCYKCRNTGIKLKNGLQCIDCWRQFAPSSSHVRRITTAAIDNKTGRPLFLNAGDPKLGGMVCGSCRGQGYIDSFLYYDTCFVCGGIGRVEFN</sequence>
<dbReference type="Proteomes" id="UP001360560">
    <property type="component" value="Unassembled WGS sequence"/>
</dbReference>
<feature type="region of interest" description="Disordered" evidence="1">
    <location>
        <begin position="1"/>
        <end position="47"/>
    </location>
</feature>
<dbReference type="PANTHER" id="PTHR28031:SF1">
    <property type="entry name" value="PROLINE-RICH PROTEIN HUA1"/>
    <property type="match status" value="1"/>
</dbReference>
<keyword evidence="3" id="KW-1185">Reference proteome</keyword>
<dbReference type="EMBL" id="BTFZ01000002">
    <property type="protein sequence ID" value="GMM33768.1"/>
    <property type="molecule type" value="Genomic_DNA"/>
</dbReference>
<feature type="region of interest" description="Disordered" evidence="1">
    <location>
        <begin position="93"/>
        <end position="128"/>
    </location>
</feature>
<proteinExistence type="predicted"/>
<evidence type="ECO:0000313" key="3">
    <source>
        <dbReference type="Proteomes" id="UP001360560"/>
    </source>
</evidence>
<protein>
    <submittedName>
        <fullName evidence="2">Hua1 protein</fullName>
    </submittedName>
</protein>
<dbReference type="InterPro" id="IPR038910">
    <property type="entry name" value="Hua1-like"/>
</dbReference>